<evidence type="ECO:0000313" key="4">
    <source>
        <dbReference type="EMBL" id="GID74365.1"/>
    </source>
</evidence>
<evidence type="ECO:0000256" key="1">
    <source>
        <dbReference type="ARBA" id="ARBA00022679"/>
    </source>
</evidence>
<keyword evidence="1" id="KW-0808">Transferase</keyword>
<dbReference type="Gene3D" id="3.40.630.30">
    <property type="match status" value="1"/>
</dbReference>
<dbReference type="PANTHER" id="PTHR43877:SF2">
    <property type="entry name" value="AMINOALKYLPHOSPHONATE N-ACETYLTRANSFERASE-RELATED"/>
    <property type="match status" value="1"/>
</dbReference>
<dbReference type="Pfam" id="PF00583">
    <property type="entry name" value="Acetyltransf_1"/>
    <property type="match status" value="1"/>
</dbReference>
<name>A0ABQ3Y311_9ACTN</name>
<protein>
    <submittedName>
        <fullName evidence="4">GNAT family N-acetyltransferase</fullName>
    </submittedName>
</protein>
<proteinExistence type="predicted"/>
<evidence type="ECO:0000256" key="2">
    <source>
        <dbReference type="ARBA" id="ARBA00023315"/>
    </source>
</evidence>
<keyword evidence="2" id="KW-0012">Acyltransferase</keyword>
<accession>A0ABQ3Y311</accession>
<organism evidence="4 5">
    <name type="scientific">Paractinoplanes deccanensis</name>
    <dbReference type="NCBI Taxonomy" id="113561"/>
    <lineage>
        <taxon>Bacteria</taxon>
        <taxon>Bacillati</taxon>
        <taxon>Actinomycetota</taxon>
        <taxon>Actinomycetes</taxon>
        <taxon>Micromonosporales</taxon>
        <taxon>Micromonosporaceae</taxon>
        <taxon>Paractinoplanes</taxon>
    </lineage>
</organism>
<dbReference type="EMBL" id="BOMI01000057">
    <property type="protein sequence ID" value="GID74365.1"/>
    <property type="molecule type" value="Genomic_DNA"/>
</dbReference>
<dbReference type="InterPro" id="IPR016181">
    <property type="entry name" value="Acyl_CoA_acyltransferase"/>
</dbReference>
<keyword evidence="5" id="KW-1185">Reference proteome</keyword>
<gene>
    <name evidence="4" type="ORF">Ade02nite_30060</name>
</gene>
<feature type="domain" description="N-acetyltransferase" evidence="3">
    <location>
        <begin position="35"/>
        <end position="187"/>
    </location>
</feature>
<reference evidence="4 5" key="1">
    <citation type="submission" date="2021-01" db="EMBL/GenBank/DDBJ databases">
        <title>Whole genome shotgun sequence of Actinoplanes deccanensis NBRC 13994.</title>
        <authorList>
            <person name="Komaki H."/>
            <person name="Tamura T."/>
        </authorList>
    </citation>
    <scope>NUCLEOTIDE SEQUENCE [LARGE SCALE GENOMIC DNA]</scope>
    <source>
        <strain evidence="4 5">NBRC 13994</strain>
    </source>
</reference>
<evidence type="ECO:0000259" key="3">
    <source>
        <dbReference type="PROSITE" id="PS51186"/>
    </source>
</evidence>
<dbReference type="SUPFAM" id="SSF55729">
    <property type="entry name" value="Acyl-CoA N-acyltransferases (Nat)"/>
    <property type="match status" value="1"/>
</dbReference>
<dbReference type="InterPro" id="IPR000182">
    <property type="entry name" value="GNAT_dom"/>
</dbReference>
<sequence length="190" mass="20823">MENRNPALAAAETEVSSSHPAGIFTGMPTLSGALVTLRPATEDDVAALTRIRATPEVRERWDDGPVAEELADPDTEVLVVLYEDRVVGAVQWSEESDPDYRHAGIDIYLAPSVHGRGLGTDAVRTVARHLIDDLGHHRLVIDPAADNHPAIRCYEKAGFRPVGIMRRYERGRDGTWHDGLLMDLLAGELT</sequence>
<dbReference type="InterPro" id="IPR050832">
    <property type="entry name" value="Bact_Acetyltransf"/>
</dbReference>
<dbReference type="Proteomes" id="UP000609879">
    <property type="component" value="Unassembled WGS sequence"/>
</dbReference>
<comment type="caution">
    <text evidence="4">The sequence shown here is derived from an EMBL/GenBank/DDBJ whole genome shotgun (WGS) entry which is preliminary data.</text>
</comment>
<dbReference type="CDD" id="cd04301">
    <property type="entry name" value="NAT_SF"/>
    <property type="match status" value="1"/>
</dbReference>
<dbReference type="PROSITE" id="PS51186">
    <property type="entry name" value="GNAT"/>
    <property type="match status" value="1"/>
</dbReference>
<dbReference type="PANTHER" id="PTHR43877">
    <property type="entry name" value="AMINOALKYLPHOSPHONATE N-ACETYLTRANSFERASE-RELATED-RELATED"/>
    <property type="match status" value="1"/>
</dbReference>
<evidence type="ECO:0000313" key="5">
    <source>
        <dbReference type="Proteomes" id="UP000609879"/>
    </source>
</evidence>